<proteinExistence type="predicted"/>
<gene>
    <name evidence="2" type="ORF">VaNZ11_000658</name>
</gene>
<feature type="compositionally biased region" description="Basic and acidic residues" evidence="1">
    <location>
        <begin position="1"/>
        <end position="10"/>
    </location>
</feature>
<dbReference type="Proteomes" id="UP001165090">
    <property type="component" value="Unassembled WGS sequence"/>
</dbReference>
<evidence type="ECO:0000256" key="1">
    <source>
        <dbReference type="SAM" id="MobiDB-lite"/>
    </source>
</evidence>
<name>A0ABQ5RNK5_9CHLO</name>
<comment type="caution">
    <text evidence="2">The sequence shown here is derived from an EMBL/GenBank/DDBJ whole genome shotgun (WGS) entry which is preliminary data.</text>
</comment>
<keyword evidence="3" id="KW-1185">Reference proteome</keyword>
<evidence type="ECO:0000313" key="3">
    <source>
        <dbReference type="Proteomes" id="UP001165090"/>
    </source>
</evidence>
<feature type="non-terminal residue" evidence="2">
    <location>
        <position position="210"/>
    </location>
</feature>
<organism evidence="2 3">
    <name type="scientific">Volvox africanus</name>
    <dbReference type="NCBI Taxonomy" id="51714"/>
    <lineage>
        <taxon>Eukaryota</taxon>
        <taxon>Viridiplantae</taxon>
        <taxon>Chlorophyta</taxon>
        <taxon>core chlorophytes</taxon>
        <taxon>Chlorophyceae</taxon>
        <taxon>CS clade</taxon>
        <taxon>Chlamydomonadales</taxon>
        <taxon>Volvocaceae</taxon>
        <taxon>Volvox</taxon>
    </lineage>
</organism>
<dbReference type="EMBL" id="BSDZ01000003">
    <property type="protein sequence ID" value="GLI58894.1"/>
    <property type="molecule type" value="Genomic_DNA"/>
</dbReference>
<sequence>MKRFVSERRHVQSLKQAHQWRGSAKRAVKLTHEAHPKRLDPSGATPSSTHVSGAVLRYLQQAYGKHHLIPPLQAPPAPEHAPSSAGAAATAAARVESLLVIFPGALLPATAFKNLAEAVQRAAAPHLRLWVGVLEVDWPTLTEALCGPNPTVLEVLQAVKDSDVFGMLLRDLIDLAADEGFVPLGGEGWISNLLVACQSAGALGIVPTAV</sequence>
<accession>A0ABQ5RNK5</accession>
<protein>
    <submittedName>
        <fullName evidence="2">Uncharacterized protein</fullName>
    </submittedName>
</protein>
<reference evidence="2 3" key="1">
    <citation type="journal article" date="2023" name="IScience">
        <title>Expanded male sex-determining region conserved during the evolution of homothallism in the green alga Volvox.</title>
        <authorList>
            <person name="Yamamoto K."/>
            <person name="Matsuzaki R."/>
            <person name="Mahakham W."/>
            <person name="Heman W."/>
            <person name="Sekimoto H."/>
            <person name="Kawachi M."/>
            <person name="Minakuchi Y."/>
            <person name="Toyoda A."/>
            <person name="Nozaki H."/>
        </authorList>
    </citation>
    <scope>NUCLEOTIDE SEQUENCE [LARGE SCALE GENOMIC DNA]</scope>
    <source>
        <strain evidence="2 3">NIES-4468</strain>
    </source>
</reference>
<evidence type="ECO:0000313" key="2">
    <source>
        <dbReference type="EMBL" id="GLI58894.1"/>
    </source>
</evidence>
<feature type="region of interest" description="Disordered" evidence="1">
    <location>
        <begin position="1"/>
        <end position="23"/>
    </location>
</feature>